<organism evidence="2 3">
    <name type="scientific">Sinosporangium siamense</name>
    <dbReference type="NCBI Taxonomy" id="1367973"/>
    <lineage>
        <taxon>Bacteria</taxon>
        <taxon>Bacillati</taxon>
        <taxon>Actinomycetota</taxon>
        <taxon>Actinomycetes</taxon>
        <taxon>Streptosporangiales</taxon>
        <taxon>Streptosporangiaceae</taxon>
        <taxon>Sinosporangium</taxon>
    </lineage>
</organism>
<keyword evidence="1" id="KW-0812">Transmembrane</keyword>
<keyword evidence="1" id="KW-0472">Membrane</keyword>
<sequence>MNTGSGFHPRPALSLGLAVAVSLAVVTAGVVVIVTRVVEEQRRGGQAAATVRPSATSWEAGACVRREPGTFVLASCAGAAGTVTRVVEGSPAQCPPNTDEFAAVRGSRTACLRNLSPPHPGDPGGGGGVLRSGDCVDAGGGERPCTSGTWYGKALAVTISPEKCPSATVETIAVGRDALVCLGPGGRVLGRGHCLAKPNVRLVARSALRKVACTSSDAWARVVDFAVSHEKCRQESDHYLRVSDHRTLRPVTCLRRLSAR</sequence>
<dbReference type="AlphaFoldDB" id="A0A919V8E7"/>
<reference evidence="2" key="1">
    <citation type="submission" date="2021-01" db="EMBL/GenBank/DDBJ databases">
        <title>Whole genome shotgun sequence of Sinosporangium siamense NBRC 109515.</title>
        <authorList>
            <person name="Komaki H."/>
            <person name="Tamura T."/>
        </authorList>
    </citation>
    <scope>NUCLEOTIDE SEQUENCE</scope>
    <source>
        <strain evidence="2">NBRC 109515</strain>
    </source>
</reference>
<accession>A0A919V8E7</accession>
<evidence type="ECO:0000313" key="3">
    <source>
        <dbReference type="Proteomes" id="UP000606172"/>
    </source>
</evidence>
<evidence type="ECO:0000313" key="2">
    <source>
        <dbReference type="EMBL" id="GII93152.1"/>
    </source>
</evidence>
<comment type="caution">
    <text evidence="2">The sequence shown here is derived from an EMBL/GenBank/DDBJ whole genome shotgun (WGS) entry which is preliminary data.</text>
</comment>
<dbReference type="EMBL" id="BOOW01000020">
    <property type="protein sequence ID" value="GII93152.1"/>
    <property type="molecule type" value="Genomic_DNA"/>
</dbReference>
<dbReference type="RefSeq" id="WP_204026411.1">
    <property type="nucleotide sequence ID" value="NZ_BOOW01000020.1"/>
</dbReference>
<feature type="transmembrane region" description="Helical" evidence="1">
    <location>
        <begin position="12"/>
        <end position="34"/>
    </location>
</feature>
<name>A0A919V8E7_9ACTN</name>
<protein>
    <submittedName>
        <fullName evidence="2">Uncharacterized protein</fullName>
    </submittedName>
</protein>
<dbReference type="Proteomes" id="UP000606172">
    <property type="component" value="Unassembled WGS sequence"/>
</dbReference>
<gene>
    <name evidence="2" type="ORF">Ssi02_33830</name>
</gene>
<keyword evidence="3" id="KW-1185">Reference proteome</keyword>
<keyword evidence="1" id="KW-1133">Transmembrane helix</keyword>
<proteinExistence type="predicted"/>
<evidence type="ECO:0000256" key="1">
    <source>
        <dbReference type="SAM" id="Phobius"/>
    </source>
</evidence>